<evidence type="ECO:0000256" key="1">
    <source>
        <dbReference type="SAM" id="Phobius"/>
    </source>
</evidence>
<proteinExistence type="predicted"/>
<dbReference type="GO" id="GO:0016020">
    <property type="term" value="C:membrane"/>
    <property type="evidence" value="ECO:0007669"/>
    <property type="project" value="GOC"/>
</dbReference>
<dbReference type="HOGENOM" id="CLU_052920_2_0_6"/>
<evidence type="ECO:0000259" key="2">
    <source>
        <dbReference type="Pfam" id="PF00487"/>
    </source>
</evidence>
<sequence length="312" mass="34992">MKASDYLSREEIQGYTRRSDAMGLWLIVKSWLLIAAVLAMAALWTNPLTIVLAILLLGGQQLGLSILMHEAGHKTLFKNQRLNQILGQWLGAYPVLGDCNAYGASHREHHRLAGTDQDPDLPNYRKYPIAADSFRRKLLRDITGQTGIKQLTGLLSGAGNRIMMRKGEGNNVLRQGLIANGVLFCLLWLGNASWLYLLWVAAYLTSYPLVARIRQVAEHGNVTALYEPDPRGNTRTTRANWLERLVLCPHNVNFHIEHHLLPSVPLWQLEKLHDTLTQRGFYADYPEAVADGYWSVIKRVVPELDRGAAAAA</sequence>
<dbReference type="InterPro" id="IPR005804">
    <property type="entry name" value="FA_desaturase_dom"/>
</dbReference>
<dbReference type="PANTHER" id="PTHR12879">
    <property type="entry name" value="SPHINGOLIPID DELTA 4 DESATURASE/C-4 HYDROXYLASE PROTEIN DES2"/>
    <property type="match status" value="1"/>
</dbReference>
<feature type="transmembrane region" description="Helical" evidence="1">
    <location>
        <begin position="50"/>
        <end position="68"/>
    </location>
</feature>
<name>A4A7F6_9GAMM</name>
<evidence type="ECO:0000313" key="4">
    <source>
        <dbReference type="Proteomes" id="UP000019205"/>
    </source>
</evidence>
<dbReference type="OrthoDB" id="9800167at2"/>
<keyword evidence="4" id="KW-1185">Reference proteome</keyword>
<dbReference type="CDD" id="cd03510">
    <property type="entry name" value="Rhizobitoxine-FADS-like"/>
    <property type="match status" value="1"/>
</dbReference>
<dbReference type="GO" id="GO:0042284">
    <property type="term" value="F:sphingolipid delta-4 desaturase activity"/>
    <property type="evidence" value="ECO:0007669"/>
    <property type="project" value="TreeGrafter"/>
</dbReference>
<organism evidence="3 4">
    <name type="scientific">Congregibacter litoralis KT71</name>
    <dbReference type="NCBI Taxonomy" id="314285"/>
    <lineage>
        <taxon>Bacteria</taxon>
        <taxon>Pseudomonadati</taxon>
        <taxon>Pseudomonadota</taxon>
        <taxon>Gammaproteobacteria</taxon>
        <taxon>Cellvibrionales</taxon>
        <taxon>Halieaceae</taxon>
        <taxon>Congregibacter</taxon>
    </lineage>
</organism>
<feature type="domain" description="Fatty acid desaturase" evidence="2">
    <location>
        <begin position="48"/>
        <end position="278"/>
    </location>
</feature>
<dbReference type="EMBL" id="AAOA02000002">
    <property type="protein sequence ID" value="EAQ98225.1"/>
    <property type="molecule type" value="Genomic_DNA"/>
</dbReference>
<feature type="transmembrane region" description="Helical" evidence="1">
    <location>
        <begin position="21"/>
        <end position="44"/>
    </location>
</feature>
<keyword evidence="1" id="KW-0812">Transmembrane</keyword>
<dbReference type="RefSeq" id="WP_008293053.1">
    <property type="nucleotide sequence ID" value="NZ_CM002299.1"/>
</dbReference>
<evidence type="ECO:0000313" key="3">
    <source>
        <dbReference type="EMBL" id="EAQ98225.1"/>
    </source>
</evidence>
<dbReference type="AlphaFoldDB" id="A4A7F6"/>
<dbReference type="STRING" id="314285.KT71_03222"/>
<keyword evidence="1" id="KW-1133">Transmembrane helix</keyword>
<reference evidence="3 4" key="1">
    <citation type="journal article" date="2007" name="Proc. Natl. Acad. Sci. U.S.A.">
        <title>Characterization of a marine gammaproteobacterium capable of aerobic anoxygenic photosynthesis.</title>
        <authorList>
            <person name="Fuchs B.M."/>
            <person name="Spring S."/>
            <person name="Teeling H."/>
            <person name="Quast C."/>
            <person name="Wulf J."/>
            <person name="Schattenhofer M."/>
            <person name="Yan S."/>
            <person name="Ferriera S."/>
            <person name="Johnson J."/>
            <person name="Glockner F.O."/>
            <person name="Amann R."/>
        </authorList>
    </citation>
    <scope>NUCLEOTIDE SEQUENCE [LARGE SCALE GENOMIC DNA]</scope>
    <source>
        <strain evidence="3">KT71</strain>
    </source>
</reference>
<accession>A4A7F6</accession>
<protein>
    <submittedName>
        <fullName evidence="3">Fatty acid desaturase</fullName>
    </submittedName>
</protein>
<comment type="caution">
    <text evidence="3">The sequence shown here is derived from an EMBL/GenBank/DDBJ whole genome shotgun (WGS) entry which is preliminary data.</text>
</comment>
<dbReference type="GO" id="GO:0046513">
    <property type="term" value="P:ceramide biosynthetic process"/>
    <property type="evidence" value="ECO:0007669"/>
    <property type="project" value="TreeGrafter"/>
</dbReference>
<dbReference type="eggNOG" id="COG3239">
    <property type="taxonomic scope" value="Bacteria"/>
</dbReference>
<dbReference type="PANTHER" id="PTHR12879:SF8">
    <property type="entry name" value="SPHINGOLIPID DELTA(4)-DESATURASE DES1"/>
    <property type="match status" value="1"/>
</dbReference>
<gene>
    <name evidence="3" type="ORF">KT71_03222</name>
</gene>
<dbReference type="Pfam" id="PF00487">
    <property type="entry name" value="FA_desaturase"/>
    <property type="match status" value="1"/>
</dbReference>
<keyword evidence="1" id="KW-0472">Membrane</keyword>
<dbReference type="Proteomes" id="UP000019205">
    <property type="component" value="Chromosome"/>
</dbReference>
<reference evidence="3 4" key="2">
    <citation type="journal article" date="2009" name="PLoS ONE">
        <title>The photosynthetic apparatus and its regulation in the aerobic gammaproteobacterium Congregibacter litoralis gen. nov., sp. nov.</title>
        <authorList>
            <person name="Spring S."/>
            <person name="Lunsdorf H."/>
            <person name="Fuchs B.M."/>
            <person name="Tindall B.J."/>
        </authorList>
    </citation>
    <scope>NUCLEOTIDE SEQUENCE [LARGE SCALE GENOMIC DNA]</scope>
    <source>
        <strain evidence="3">KT71</strain>
    </source>
</reference>